<accession>A0A8B6D136</accession>
<dbReference type="PRINTS" id="PR00007">
    <property type="entry name" value="COMPLEMNTC1Q"/>
</dbReference>
<dbReference type="AlphaFoldDB" id="A0A8B6D136"/>
<evidence type="ECO:0000313" key="7">
    <source>
        <dbReference type="Proteomes" id="UP000596742"/>
    </source>
</evidence>
<feature type="signal peptide" evidence="4">
    <location>
        <begin position="1"/>
        <end position="17"/>
    </location>
</feature>
<gene>
    <name evidence="6" type="ORF">MGAL_10B040870</name>
</gene>
<dbReference type="InterPro" id="IPR050822">
    <property type="entry name" value="Cerebellin_Synaptic_Org"/>
</dbReference>
<feature type="domain" description="C1q" evidence="5">
    <location>
        <begin position="62"/>
        <end position="198"/>
    </location>
</feature>
<name>A0A8B6D136_MYTGA</name>
<evidence type="ECO:0000256" key="4">
    <source>
        <dbReference type="SAM" id="SignalP"/>
    </source>
</evidence>
<dbReference type="SUPFAM" id="SSF49842">
    <property type="entry name" value="TNF-like"/>
    <property type="match status" value="1"/>
</dbReference>
<proteinExistence type="predicted"/>
<comment type="subcellular location">
    <subcellularLocation>
        <location evidence="1">Secreted</location>
    </subcellularLocation>
</comment>
<dbReference type="OrthoDB" id="6080442at2759"/>
<evidence type="ECO:0000256" key="3">
    <source>
        <dbReference type="ARBA" id="ARBA00022729"/>
    </source>
</evidence>
<keyword evidence="7" id="KW-1185">Reference proteome</keyword>
<reference evidence="6" key="1">
    <citation type="submission" date="2018-11" db="EMBL/GenBank/DDBJ databases">
        <authorList>
            <person name="Alioto T."/>
            <person name="Alioto T."/>
        </authorList>
    </citation>
    <scope>NUCLEOTIDE SEQUENCE</scope>
</reference>
<organism evidence="6 7">
    <name type="scientific">Mytilus galloprovincialis</name>
    <name type="common">Mediterranean mussel</name>
    <dbReference type="NCBI Taxonomy" id="29158"/>
    <lineage>
        <taxon>Eukaryota</taxon>
        <taxon>Metazoa</taxon>
        <taxon>Spiralia</taxon>
        <taxon>Lophotrochozoa</taxon>
        <taxon>Mollusca</taxon>
        <taxon>Bivalvia</taxon>
        <taxon>Autobranchia</taxon>
        <taxon>Pteriomorphia</taxon>
        <taxon>Mytilida</taxon>
        <taxon>Mytiloidea</taxon>
        <taxon>Mytilidae</taxon>
        <taxon>Mytilinae</taxon>
        <taxon>Mytilus</taxon>
    </lineage>
</organism>
<evidence type="ECO:0000256" key="2">
    <source>
        <dbReference type="ARBA" id="ARBA00022525"/>
    </source>
</evidence>
<dbReference type="PANTHER" id="PTHR22923">
    <property type="entry name" value="CEREBELLIN-RELATED"/>
    <property type="match status" value="1"/>
</dbReference>
<dbReference type="GO" id="GO:0005576">
    <property type="term" value="C:extracellular region"/>
    <property type="evidence" value="ECO:0007669"/>
    <property type="project" value="UniProtKB-SubCell"/>
</dbReference>
<protein>
    <recommendedName>
        <fullName evidence="5">C1q domain-containing protein</fullName>
    </recommendedName>
</protein>
<evidence type="ECO:0000313" key="6">
    <source>
        <dbReference type="EMBL" id="VDI12590.1"/>
    </source>
</evidence>
<dbReference type="SMART" id="SM00110">
    <property type="entry name" value="C1Q"/>
    <property type="match status" value="1"/>
</dbReference>
<keyword evidence="3 4" id="KW-0732">Signal</keyword>
<feature type="chain" id="PRO_5032925310" description="C1q domain-containing protein" evidence="4">
    <location>
        <begin position="18"/>
        <end position="198"/>
    </location>
</feature>
<dbReference type="InterPro" id="IPR001073">
    <property type="entry name" value="C1q_dom"/>
</dbReference>
<evidence type="ECO:0000259" key="5">
    <source>
        <dbReference type="PROSITE" id="PS50871"/>
    </source>
</evidence>
<keyword evidence="2" id="KW-0964">Secreted</keyword>
<dbReference type="InterPro" id="IPR008983">
    <property type="entry name" value="Tumour_necrosis_fac-like_dom"/>
</dbReference>
<dbReference type="Proteomes" id="UP000596742">
    <property type="component" value="Unassembled WGS sequence"/>
</dbReference>
<dbReference type="PANTHER" id="PTHR22923:SF116">
    <property type="entry name" value="C1Q DOMAIN-CONTAINING PROTEIN"/>
    <property type="match status" value="1"/>
</dbReference>
<dbReference type="Pfam" id="PF00386">
    <property type="entry name" value="C1q"/>
    <property type="match status" value="1"/>
</dbReference>
<dbReference type="EMBL" id="UYJE01002656">
    <property type="protein sequence ID" value="VDI12590.1"/>
    <property type="molecule type" value="Genomic_DNA"/>
</dbReference>
<dbReference type="Gene3D" id="2.60.120.40">
    <property type="match status" value="1"/>
</dbReference>
<dbReference type="PROSITE" id="PS50871">
    <property type="entry name" value="C1Q"/>
    <property type="match status" value="1"/>
</dbReference>
<sequence>MFTIIFVFALVFSERIALLTSTSNICNSNSTENVCLLRTISELKGDLQKLSNRLSTVEKASSSCPQIAFMASPKHPILSVNKGQQLKFDNMHLNSGNAYKSFHGNFIAPVSGTYFLTYTATTSVNTFITICTMRNGVIIGELLNSFHKSYPKTTESVVTHLDKDDDVWLETCDVSQTSDIGIGVGFESHFAGFLIHCG</sequence>
<evidence type="ECO:0000256" key="1">
    <source>
        <dbReference type="ARBA" id="ARBA00004613"/>
    </source>
</evidence>
<comment type="caution">
    <text evidence="6">The sequence shown here is derived from an EMBL/GenBank/DDBJ whole genome shotgun (WGS) entry which is preliminary data.</text>
</comment>